<dbReference type="EMBL" id="VSRR010094675">
    <property type="protein sequence ID" value="MPC93372.1"/>
    <property type="molecule type" value="Genomic_DNA"/>
</dbReference>
<dbReference type="InterPro" id="IPR023410">
    <property type="entry name" value="14-3-3_domain"/>
</dbReference>
<proteinExistence type="inferred from homology"/>
<sequence length="73" mass="8100">MELAWLGVLVCGGVQGLLDKFLIPKASNPESKVFYLKMKGDYYRYLAEVATGDVRAAEISGDSVTSFMWLPPR</sequence>
<dbReference type="InterPro" id="IPR036815">
    <property type="entry name" value="14-3-3_dom_sf"/>
</dbReference>
<protein>
    <submittedName>
        <fullName evidence="3">14-3-3 protein zeta</fullName>
    </submittedName>
</protein>
<organism evidence="3 4">
    <name type="scientific">Portunus trituberculatus</name>
    <name type="common">Swimming crab</name>
    <name type="synonym">Neptunus trituberculatus</name>
    <dbReference type="NCBI Taxonomy" id="210409"/>
    <lineage>
        <taxon>Eukaryota</taxon>
        <taxon>Metazoa</taxon>
        <taxon>Ecdysozoa</taxon>
        <taxon>Arthropoda</taxon>
        <taxon>Crustacea</taxon>
        <taxon>Multicrustacea</taxon>
        <taxon>Malacostraca</taxon>
        <taxon>Eumalacostraca</taxon>
        <taxon>Eucarida</taxon>
        <taxon>Decapoda</taxon>
        <taxon>Pleocyemata</taxon>
        <taxon>Brachyura</taxon>
        <taxon>Eubrachyura</taxon>
        <taxon>Portunoidea</taxon>
        <taxon>Portunidae</taxon>
        <taxon>Portuninae</taxon>
        <taxon>Portunus</taxon>
    </lineage>
</organism>
<dbReference type="Pfam" id="PF00244">
    <property type="entry name" value="14-3-3"/>
    <property type="match status" value="1"/>
</dbReference>
<feature type="domain" description="14-3-3" evidence="2">
    <location>
        <begin position="10"/>
        <end position="57"/>
    </location>
</feature>
<dbReference type="OrthoDB" id="10260625at2759"/>
<dbReference type="Gene3D" id="1.20.190.20">
    <property type="entry name" value="14-3-3 domain"/>
    <property type="match status" value="1"/>
</dbReference>
<reference evidence="3 4" key="1">
    <citation type="submission" date="2019-05" db="EMBL/GenBank/DDBJ databases">
        <title>Another draft genome of Portunus trituberculatus and its Hox gene families provides insights of decapod evolution.</title>
        <authorList>
            <person name="Jeong J.-H."/>
            <person name="Song I."/>
            <person name="Kim S."/>
            <person name="Choi T."/>
            <person name="Kim D."/>
            <person name="Ryu S."/>
            <person name="Kim W."/>
        </authorList>
    </citation>
    <scope>NUCLEOTIDE SEQUENCE [LARGE SCALE GENOMIC DNA]</scope>
    <source>
        <tissue evidence="3">Muscle</tissue>
    </source>
</reference>
<name>A0A5B7JAY2_PORTR</name>
<dbReference type="SUPFAM" id="SSF48445">
    <property type="entry name" value="14-3-3 protein"/>
    <property type="match status" value="1"/>
</dbReference>
<dbReference type="InterPro" id="IPR000308">
    <property type="entry name" value="14-3-3"/>
</dbReference>
<evidence type="ECO:0000259" key="2">
    <source>
        <dbReference type="Pfam" id="PF00244"/>
    </source>
</evidence>
<evidence type="ECO:0000313" key="4">
    <source>
        <dbReference type="Proteomes" id="UP000324222"/>
    </source>
</evidence>
<accession>A0A5B7JAY2</accession>
<dbReference type="PANTHER" id="PTHR18860">
    <property type="entry name" value="14-3-3 PROTEIN"/>
    <property type="match status" value="1"/>
</dbReference>
<evidence type="ECO:0000313" key="3">
    <source>
        <dbReference type="EMBL" id="MPC93372.1"/>
    </source>
</evidence>
<dbReference type="AlphaFoldDB" id="A0A5B7JAY2"/>
<evidence type="ECO:0000256" key="1">
    <source>
        <dbReference type="ARBA" id="ARBA00006141"/>
    </source>
</evidence>
<keyword evidence="4" id="KW-1185">Reference proteome</keyword>
<comment type="similarity">
    <text evidence="1">Belongs to the 14-3-3 family.</text>
</comment>
<gene>
    <name evidence="3" type="ORF">E2C01_088498</name>
</gene>
<comment type="caution">
    <text evidence="3">The sequence shown here is derived from an EMBL/GenBank/DDBJ whole genome shotgun (WGS) entry which is preliminary data.</text>
</comment>
<dbReference type="Proteomes" id="UP000324222">
    <property type="component" value="Unassembled WGS sequence"/>
</dbReference>